<dbReference type="GO" id="GO:0004556">
    <property type="term" value="F:alpha-amylase activity"/>
    <property type="evidence" value="ECO:0007669"/>
    <property type="project" value="UniProtKB-EC"/>
</dbReference>
<evidence type="ECO:0000256" key="4">
    <source>
        <dbReference type="ARBA" id="ARBA00012595"/>
    </source>
</evidence>
<dbReference type="Proteomes" id="UP000288805">
    <property type="component" value="Unassembled WGS sequence"/>
</dbReference>
<evidence type="ECO:0000256" key="5">
    <source>
        <dbReference type="ARBA" id="ARBA00022801"/>
    </source>
</evidence>
<evidence type="ECO:0000259" key="9">
    <source>
        <dbReference type="SMART" id="SM00810"/>
    </source>
</evidence>
<dbReference type="Gene3D" id="2.60.40.1180">
    <property type="entry name" value="Golgi alpha-mannosidase II"/>
    <property type="match status" value="1"/>
</dbReference>
<dbReference type="EMBL" id="QGNW01000842">
    <property type="protein sequence ID" value="RVW61132.1"/>
    <property type="molecule type" value="Genomic_DNA"/>
</dbReference>
<evidence type="ECO:0000256" key="3">
    <source>
        <dbReference type="ARBA" id="ARBA00008061"/>
    </source>
</evidence>
<dbReference type="GO" id="GO:0005975">
    <property type="term" value="P:carbohydrate metabolic process"/>
    <property type="evidence" value="ECO:0007669"/>
    <property type="project" value="InterPro"/>
</dbReference>
<keyword evidence="5" id="KW-0378">Hydrolase</keyword>
<proteinExistence type="inferred from homology"/>
<evidence type="ECO:0000256" key="8">
    <source>
        <dbReference type="ARBA" id="ARBA00030238"/>
    </source>
</evidence>
<keyword evidence="6" id="KW-0119">Carbohydrate metabolism</keyword>
<evidence type="ECO:0000256" key="2">
    <source>
        <dbReference type="ARBA" id="ARBA00001913"/>
    </source>
</evidence>
<dbReference type="AlphaFoldDB" id="A0A438FMC9"/>
<comment type="similarity">
    <text evidence="3">Belongs to the glycosyl hydrolase 13 family.</text>
</comment>
<organism evidence="10 11">
    <name type="scientific">Vitis vinifera</name>
    <name type="common">Grape</name>
    <dbReference type="NCBI Taxonomy" id="29760"/>
    <lineage>
        <taxon>Eukaryota</taxon>
        <taxon>Viridiplantae</taxon>
        <taxon>Streptophyta</taxon>
        <taxon>Embryophyta</taxon>
        <taxon>Tracheophyta</taxon>
        <taxon>Spermatophyta</taxon>
        <taxon>Magnoliopsida</taxon>
        <taxon>eudicotyledons</taxon>
        <taxon>Gunneridae</taxon>
        <taxon>Pentapetalae</taxon>
        <taxon>rosids</taxon>
        <taxon>Vitales</taxon>
        <taxon>Vitaceae</taxon>
        <taxon>Viteae</taxon>
        <taxon>Vitis</taxon>
    </lineage>
</organism>
<evidence type="ECO:0000313" key="10">
    <source>
        <dbReference type="EMBL" id="RVW61132.1"/>
    </source>
</evidence>
<reference evidence="10 11" key="1">
    <citation type="journal article" date="2018" name="PLoS Genet.">
        <title>Population sequencing reveals clonal diversity and ancestral inbreeding in the grapevine cultivar Chardonnay.</title>
        <authorList>
            <person name="Roach M.J."/>
            <person name="Johnson D.L."/>
            <person name="Bohlmann J."/>
            <person name="van Vuuren H.J."/>
            <person name="Jones S.J."/>
            <person name="Pretorius I.S."/>
            <person name="Schmidt S.A."/>
            <person name="Borneman A.R."/>
        </authorList>
    </citation>
    <scope>NUCLEOTIDE SEQUENCE [LARGE SCALE GENOMIC DNA]</scope>
    <source>
        <strain evidence="11">cv. Chardonnay</strain>
        <tissue evidence="10">Leaf</tissue>
    </source>
</reference>
<keyword evidence="7" id="KW-0326">Glycosidase</keyword>
<dbReference type="Gene3D" id="3.20.20.80">
    <property type="entry name" value="Glycosidases"/>
    <property type="match status" value="2"/>
</dbReference>
<evidence type="ECO:0000313" key="11">
    <source>
        <dbReference type="Proteomes" id="UP000288805"/>
    </source>
</evidence>
<evidence type="ECO:0000256" key="6">
    <source>
        <dbReference type="ARBA" id="ARBA00023277"/>
    </source>
</evidence>
<protein>
    <recommendedName>
        <fullName evidence="4">alpha-amylase</fullName>
        <ecNumber evidence="4">3.2.1.1</ecNumber>
    </recommendedName>
    <alternativeName>
        <fullName evidence="8">1,4-alpha-D-glucan glucanohydrolase</fullName>
    </alternativeName>
</protein>
<dbReference type="InterPro" id="IPR017853">
    <property type="entry name" value="GH"/>
</dbReference>
<comment type="cofactor">
    <cofactor evidence="2">
        <name>Ca(2+)</name>
        <dbReference type="ChEBI" id="CHEBI:29108"/>
    </cofactor>
</comment>
<dbReference type="InterPro" id="IPR012850">
    <property type="entry name" value="A-amylase_bs_C"/>
</dbReference>
<dbReference type="SMART" id="SM00810">
    <property type="entry name" value="Alpha-amyl_C2"/>
    <property type="match status" value="1"/>
</dbReference>
<dbReference type="SUPFAM" id="SSF51011">
    <property type="entry name" value="Glycosyl hydrolase domain"/>
    <property type="match status" value="1"/>
</dbReference>
<comment type="caution">
    <text evidence="10">The sequence shown here is derived from an EMBL/GenBank/DDBJ whole genome shotgun (WGS) entry which is preliminary data.</text>
</comment>
<feature type="domain" description="Alpha-amylase C-terminal beta-sheet" evidence="9">
    <location>
        <begin position="158"/>
        <end position="213"/>
    </location>
</feature>
<dbReference type="GO" id="GO:0005509">
    <property type="term" value="F:calcium ion binding"/>
    <property type="evidence" value="ECO:0007669"/>
    <property type="project" value="InterPro"/>
</dbReference>
<comment type="catalytic activity">
    <reaction evidence="1">
        <text>Endohydrolysis of (1-&gt;4)-alpha-D-glucosidic linkages in polysaccharides containing three or more (1-&gt;4)-alpha-linked D-glucose units.</text>
        <dbReference type="EC" id="3.2.1.1"/>
    </reaction>
</comment>
<name>A0A438FMC9_VITVI</name>
<gene>
    <name evidence="10" type="primary">AMY1.1_2</name>
    <name evidence="10" type="ORF">CK203_020544</name>
</gene>
<sequence length="213" mass="23743">MAIFEGGTPDDRLDWTPSFLCKDDTPYSDGTGNPDSGDDYSAAPDIDHINPRVQQELIDWLNWLKIEIGSDGKPNYNQDSHRRELVEWVRGAGGAVNAFDFTTKGILQAAVEGELWRMKDLNGKPPGMIGLMPGNAFYDHFFEWGLKEEIMKLIMIRSRNRIKPNSAVRILASDSDLYVAAIDGKIIVKIGPRFDVGNLVPKSFKKIATSGKD</sequence>
<evidence type="ECO:0000256" key="7">
    <source>
        <dbReference type="ARBA" id="ARBA00023295"/>
    </source>
</evidence>
<dbReference type="EC" id="3.2.1.1" evidence="4"/>
<dbReference type="SUPFAM" id="SSF51445">
    <property type="entry name" value="(Trans)glycosidases"/>
    <property type="match status" value="1"/>
</dbReference>
<evidence type="ECO:0000256" key="1">
    <source>
        <dbReference type="ARBA" id="ARBA00000548"/>
    </source>
</evidence>
<dbReference type="InterPro" id="IPR013780">
    <property type="entry name" value="Glyco_hydro_b"/>
</dbReference>
<dbReference type="Pfam" id="PF07821">
    <property type="entry name" value="Alpha-amyl_C2"/>
    <property type="match status" value="1"/>
</dbReference>
<accession>A0A438FMC9</accession>
<dbReference type="PANTHER" id="PTHR43447">
    <property type="entry name" value="ALPHA-AMYLASE"/>
    <property type="match status" value="1"/>
</dbReference>